<keyword evidence="3" id="KW-1185">Reference proteome</keyword>
<evidence type="ECO:0000313" key="2">
    <source>
        <dbReference type="EMBL" id="MDF4023757.1"/>
    </source>
</evidence>
<evidence type="ECO:0000313" key="3">
    <source>
        <dbReference type="Proteomes" id="UP001528850"/>
    </source>
</evidence>
<dbReference type="InterPro" id="IPR011083">
    <property type="entry name" value="Phage_tail_collar_dom"/>
</dbReference>
<accession>A0ABT6B859</accession>
<reference evidence="2 3" key="1">
    <citation type="journal article" date="2024" name="Curr. Microbiol.">
        <title>Luteibacter sahnii sp. nov., A Novel Yellow-Colored Xanthomonadin Pigment Producing Probiotic Bacterium from Healthy Rice Seed Microbiome.</title>
        <authorList>
            <person name="Jaiswal G."/>
            <person name="Rana R."/>
            <person name="Nayak P.K."/>
            <person name="Chouhan R."/>
            <person name="Gandhi S.G."/>
            <person name="Patel H.K."/>
            <person name="Patil P.B."/>
        </authorList>
    </citation>
    <scope>NUCLEOTIDE SEQUENCE [LARGE SCALE GENOMIC DNA]</scope>
    <source>
        <strain evidence="2 3">PPL201</strain>
    </source>
</reference>
<dbReference type="Pfam" id="PF07484">
    <property type="entry name" value="Collar"/>
    <property type="match status" value="1"/>
</dbReference>
<name>A0ABT6B859_9GAMM</name>
<protein>
    <submittedName>
        <fullName evidence="2">Tail fiber protein</fullName>
    </submittedName>
</protein>
<evidence type="ECO:0000259" key="1">
    <source>
        <dbReference type="Pfam" id="PF07484"/>
    </source>
</evidence>
<organism evidence="2 3">
    <name type="scientific">Luteibacter sahnii</name>
    <dbReference type="NCBI Taxonomy" id="3021977"/>
    <lineage>
        <taxon>Bacteria</taxon>
        <taxon>Pseudomonadati</taxon>
        <taxon>Pseudomonadota</taxon>
        <taxon>Gammaproteobacteria</taxon>
        <taxon>Lysobacterales</taxon>
        <taxon>Rhodanobacteraceae</taxon>
        <taxon>Luteibacter</taxon>
    </lineage>
</organism>
<dbReference type="InterPro" id="IPR037053">
    <property type="entry name" value="Phage_tail_collar_dom_sf"/>
</dbReference>
<proteinExistence type="predicted"/>
<sequence length="173" mass="18060">MSDPYLGQIMMAGFNFAPRGYALCNGQTLPLQQNVALFSLLGTTYGGNGTTTFMLPNLQGRTPVGQGALQGGSTYPIGQAAGAENVALTAAQIPQHNHMVMATTQAAKAKSPANAFFANNPTELLYGTPTSAQVPLASNTIGNNGLSQSHPNMQPFRTISFAIALQGIFPSRT</sequence>
<dbReference type="Gene3D" id="3.90.1340.10">
    <property type="entry name" value="Phage tail collar domain"/>
    <property type="match status" value="1"/>
</dbReference>
<feature type="domain" description="Phage tail collar" evidence="1">
    <location>
        <begin position="7"/>
        <end position="63"/>
    </location>
</feature>
<dbReference type="RefSeq" id="WP_320550802.1">
    <property type="nucleotide sequence ID" value="NZ_JAQLOK010000002.1"/>
</dbReference>
<gene>
    <name evidence="2" type="ORF">P3W24_02045</name>
</gene>
<dbReference type="EMBL" id="JARJJS010000001">
    <property type="protein sequence ID" value="MDF4023757.1"/>
    <property type="molecule type" value="Genomic_DNA"/>
</dbReference>
<dbReference type="Proteomes" id="UP001528850">
    <property type="component" value="Unassembled WGS sequence"/>
</dbReference>
<comment type="caution">
    <text evidence="2">The sequence shown here is derived from an EMBL/GenBank/DDBJ whole genome shotgun (WGS) entry which is preliminary data.</text>
</comment>
<dbReference type="SUPFAM" id="SSF88874">
    <property type="entry name" value="Receptor-binding domain of short tail fibre protein gp12"/>
    <property type="match status" value="1"/>
</dbReference>